<name>A0A8H3P921_9EURO</name>
<dbReference type="Proteomes" id="UP000465221">
    <property type="component" value="Unassembled WGS sequence"/>
</dbReference>
<feature type="chain" id="PRO_5034790767" evidence="2">
    <location>
        <begin position="20"/>
        <end position="177"/>
    </location>
</feature>
<organism evidence="3 4">
    <name type="scientific">Aspergillus udagawae</name>
    <dbReference type="NCBI Taxonomy" id="91492"/>
    <lineage>
        <taxon>Eukaryota</taxon>
        <taxon>Fungi</taxon>
        <taxon>Dikarya</taxon>
        <taxon>Ascomycota</taxon>
        <taxon>Pezizomycotina</taxon>
        <taxon>Eurotiomycetes</taxon>
        <taxon>Eurotiomycetidae</taxon>
        <taxon>Eurotiales</taxon>
        <taxon>Aspergillaceae</taxon>
        <taxon>Aspergillus</taxon>
        <taxon>Aspergillus subgen. Fumigati</taxon>
    </lineage>
</organism>
<dbReference type="AlphaFoldDB" id="A0A8H3P921"/>
<protein>
    <submittedName>
        <fullName evidence="3">Uncharacterized protein</fullName>
    </submittedName>
</protein>
<feature type="region of interest" description="Disordered" evidence="1">
    <location>
        <begin position="97"/>
        <end position="137"/>
    </location>
</feature>
<sequence>MHLTSTVVTALLLASSALAQSQSQCVTSCETSHLEVSACEGNETGQALADCTCASFMGPTDPMLVCIKSCPTADVAAFAAGIPAECRGKLFPNVTVTSGSGSSSASPTQTESSTSATTTGSSAGSMTTAAAATGTTTHATTTTSAAAASSSTKTGIAAVNQPAGMVMAMGVLAAFAI</sequence>
<dbReference type="EMBL" id="BLKC01000072">
    <property type="protein sequence ID" value="GFF48063.1"/>
    <property type="molecule type" value="Genomic_DNA"/>
</dbReference>
<accession>A0A8H3P921</accession>
<comment type="caution">
    <text evidence="3">The sequence shown here is derived from an EMBL/GenBank/DDBJ whole genome shotgun (WGS) entry which is preliminary data.</text>
</comment>
<evidence type="ECO:0000256" key="2">
    <source>
        <dbReference type="SAM" id="SignalP"/>
    </source>
</evidence>
<keyword evidence="2" id="KW-0732">Signal</keyword>
<gene>
    <name evidence="3" type="ORF">IFM46972_08455</name>
</gene>
<evidence type="ECO:0000313" key="3">
    <source>
        <dbReference type="EMBL" id="GFF48063.1"/>
    </source>
</evidence>
<proteinExistence type="predicted"/>
<feature type="signal peptide" evidence="2">
    <location>
        <begin position="1"/>
        <end position="19"/>
    </location>
</feature>
<reference evidence="3 4" key="1">
    <citation type="submission" date="2020-01" db="EMBL/GenBank/DDBJ databases">
        <title>Draft genome sequence of Aspergillus udagawae IFM 46972.</title>
        <authorList>
            <person name="Takahashi H."/>
            <person name="Yaguchi T."/>
        </authorList>
    </citation>
    <scope>NUCLEOTIDE SEQUENCE [LARGE SCALE GENOMIC DNA]</scope>
    <source>
        <strain evidence="3 4">IFM 46972</strain>
    </source>
</reference>
<evidence type="ECO:0000256" key="1">
    <source>
        <dbReference type="SAM" id="MobiDB-lite"/>
    </source>
</evidence>
<evidence type="ECO:0000313" key="4">
    <source>
        <dbReference type="Proteomes" id="UP000465221"/>
    </source>
</evidence>